<keyword evidence="1" id="KW-0479">Metal-binding</keyword>
<dbReference type="Gene3D" id="4.10.60.10">
    <property type="entry name" value="Zinc finger, CCHC-type"/>
    <property type="match status" value="1"/>
</dbReference>
<feature type="region of interest" description="Disordered" evidence="2">
    <location>
        <begin position="152"/>
        <end position="172"/>
    </location>
</feature>
<keyword evidence="1" id="KW-0862">Zinc</keyword>
<evidence type="ECO:0000256" key="2">
    <source>
        <dbReference type="SAM" id="MobiDB-lite"/>
    </source>
</evidence>
<organism evidence="4 5">
    <name type="scientific">Colocasia esculenta</name>
    <name type="common">Wild taro</name>
    <name type="synonym">Arum esculentum</name>
    <dbReference type="NCBI Taxonomy" id="4460"/>
    <lineage>
        <taxon>Eukaryota</taxon>
        <taxon>Viridiplantae</taxon>
        <taxon>Streptophyta</taxon>
        <taxon>Embryophyta</taxon>
        <taxon>Tracheophyta</taxon>
        <taxon>Spermatophyta</taxon>
        <taxon>Magnoliopsida</taxon>
        <taxon>Liliopsida</taxon>
        <taxon>Araceae</taxon>
        <taxon>Aroideae</taxon>
        <taxon>Colocasieae</taxon>
        <taxon>Colocasia</taxon>
    </lineage>
</organism>
<evidence type="ECO:0000313" key="4">
    <source>
        <dbReference type="EMBL" id="MQL90645.1"/>
    </source>
</evidence>
<keyword evidence="1" id="KW-0863">Zinc-finger</keyword>
<feature type="region of interest" description="Disordered" evidence="2">
    <location>
        <begin position="215"/>
        <end position="240"/>
    </location>
</feature>
<feature type="compositionally biased region" description="Basic residues" evidence="2">
    <location>
        <begin position="152"/>
        <end position="167"/>
    </location>
</feature>
<dbReference type="InterPro" id="IPR001878">
    <property type="entry name" value="Znf_CCHC"/>
</dbReference>
<proteinExistence type="predicted"/>
<dbReference type="AlphaFoldDB" id="A0A843V450"/>
<name>A0A843V450_COLES</name>
<accession>A0A843V450</accession>
<evidence type="ECO:0000313" key="5">
    <source>
        <dbReference type="Proteomes" id="UP000652761"/>
    </source>
</evidence>
<feature type="compositionally biased region" description="Basic and acidic residues" evidence="2">
    <location>
        <begin position="59"/>
        <end position="68"/>
    </location>
</feature>
<feature type="compositionally biased region" description="Basic and acidic residues" evidence="2">
    <location>
        <begin position="229"/>
        <end position="240"/>
    </location>
</feature>
<reference evidence="4" key="1">
    <citation type="submission" date="2017-07" db="EMBL/GenBank/DDBJ databases">
        <title>Taro Niue Genome Assembly and Annotation.</title>
        <authorList>
            <person name="Atibalentja N."/>
            <person name="Keating K."/>
            <person name="Fields C.J."/>
        </authorList>
    </citation>
    <scope>NUCLEOTIDE SEQUENCE</scope>
    <source>
        <strain evidence="4">Niue_2</strain>
        <tissue evidence="4">Leaf</tissue>
    </source>
</reference>
<dbReference type="EMBL" id="NMUH01001261">
    <property type="protein sequence ID" value="MQL90645.1"/>
    <property type="molecule type" value="Genomic_DNA"/>
</dbReference>
<feature type="non-terminal residue" evidence="4">
    <location>
        <position position="240"/>
    </location>
</feature>
<gene>
    <name evidence="4" type="ORF">Taro_023249</name>
</gene>
<feature type="non-terminal residue" evidence="4">
    <location>
        <position position="1"/>
    </location>
</feature>
<feature type="compositionally biased region" description="Low complexity" evidence="2">
    <location>
        <begin position="219"/>
        <end position="228"/>
    </location>
</feature>
<evidence type="ECO:0000259" key="3">
    <source>
        <dbReference type="PROSITE" id="PS50158"/>
    </source>
</evidence>
<dbReference type="SUPFAM" id="SSF57756">
    <property type="entry name" value="Retrovirus zinc finger-like domains"/>
    <property type="match status" value="1"/>
</dbReference>
<dbReference type="GO" id="GO:0003676">
    <property type="term" value="F:nucleic acid binding"/>
    <property type="evidence" value="ECO:0007669"/>
    <property type="project" value="InterPro"/>
</dbReference>
<feature type="region of interest" description="Disordered" evidence="2">
    <location>
        <begin position="59"/>
        <end position="127"/>
    </location>
</feature>
<protein>
    <recommendedName>
        <fullName evidence="3">CCHC-type domain-containing protein</fullName>
    </recommendedName>
</protein>
<dbReference type="InterPro" id="IPR036875">
    <property type="entry name" value="Znf_CCHC_sf"/>
</dbReference>
<evidence type="ECO:0000256" key="1">
    <source>
        <dbReference type="PROSITE-ProRule" id="PRU00047"/>
    </source>
</evidence>
<feature type="domain" description="CCHC-type" evidence="3">
    <location>
        <begin position="174"/>
        <end position="189"/>
    </location>
</feature>
<comment type="caution">
    <text evidence="4">The sequence shown here is derived from an EMBL/GenBank/DDBJ whole genome shotgun (WGS) entry which is preliminary data.</text>
</comment>
<dbReference type="GO" id="GO:0008270">
    <property type="term" value="F:zinc ion binding"/>
    <property type="evidence" value="ECO:0007669"/>
    <property type="project" value="UniProtKB-KW"/>
</dbReference>
<dbReference type="Proteomes" id="UP000652761">
    <property type="component" value="Unassembled WGS sequence"/>
</dbReference>
<dbReference type="SMART" id="SM00343">
    <property type="entry name" value="ZnF_C2HC"/>
    <property type="match status" value="1"/>
</dbReference>
<feature type="compositionally biased region" description="Polar residues" evidence="2">
    <location>
        <begin position="109"/>
        <end position="127"/>
    </location>
</feature>
<dbReference type="PROSITE" id="PS50158">
    <property type="entry name" value="ZF_CCHC"/>
    <property type="match status" value="1"/>
</dbReference>
<sequence>RATAVAATVATAAAVFAPAPASRHGAVVESDVPGSLTVPAVPTVPTVPSILVVPADAGRRSAVRRDCSRGLATTDPAGSTSSARGTPSGTTADSSCSGSTRGPHGASGETGQRVGSMSSSTPSRPWTVQSWIRSDSEDSDVDDVLSKLQKILKKKKNGSRRIRKKEKKEKEPVCYECRKPGHLIPDCPRIKKTGQAEKSKKQHKKFKTKAMVAAWENGETTSSESSSSESEKEQDQNLKT</sequence>
<keyword evidence="5" id="KW-1185">Reference proteome</keyword>
<feature type="compositionally biased region" description="Polar residues" evidence="2">
    <location>
        <begin position="76"/>
        <end position="100"/>
    </location>
</feature>